<evidence type="ECO:0000313" key="2">
    <source>
        <dbReference type="Proteomes" id="UP000377224"/>
    </source>
</evidence>
<gene>
    <name evidence="1" type="ORF">PS896_01180</name>
</gene>
<proteinExistence type="predicted"/>
<name>A0A5E7I0S0_PSEFL</name>
<sequence>MVGLSKFAFNSDFHVGVTLPNTSISPLSLWERARVRGDFADTIKNWKPSLPSSSCA</sequence>
<dbReference type="Proteomes" id="UP000377224">
    <property type="component" value="Unassembled WGS sequence"/>
</dbReference>
<dbReference type="AlphaFoldDB" id="A0A5E7I0S0"/>
<reference evidence="1 2" key="1">
    <citation type="submission" date="2019-09" db="EMBL/GenBank/DDBJ databases">
        <authorList>
            <person name="Chandra G."/>
            <person name="Truman W A."/>
        </authorList>
    </citation>
    <scope>NUCLEOTIDE SEQUENCE [LARGE SCALE GENOMIC DNA]</scope>
    <source>
        <strain evidence="1">PS896</strain>
    </source>
</reference>
<organism evidence="1 2">
    <name type="scientific">Pseudomonas fluorescens</name>
    <dbReference type="NCBI Taxonomy" id="294"/>
    <lineage>
        <taxon>Bacteria</taxon>
        <taxon>Pseudomonadati</taxon>
        <taxon>Pseudomonadota</taxon>
        <taxon>Gammaproteobacteria</taxon>
        <taxon>Pseudomonadales</taxon>
        <taxon>Pseudomonadaceae</taxon>
        <taxon>Pseudomonas</taxon>
    </lineage>
</organism>
<dbReference type="EMBL" id="CABVIN010000001">
    <property type="protein sequence ID" value="VVO68197.1"/>
    <property type="molecule type" value="Genomic_DNA"/>
</dbReference>
<protein>
    <submittedName>
        <fullName evidence="1">Uncharacterized protein</fullName>
    </submittedName>
</protein>
<evidence type="ECO:0000313" key="1">
    <source>
        <dbReference type="EMBL" id="VVO68197.1"/>
    </source>
</evidence>
<accession>A0A5E7I0S0</accession>